<dbReference type="PROSITE" id="PS51379">
    <property type="entry name" value="4FE4S_FER_2"/>
    <property type="match status" value="2"/>
</dbReference>
<dbReference type="GO" id="GO:0005886">
    <property type="term" value="C:plasma membrane"/>
    <property type="evidence" value="ECO:0007669"/>
    <property type="project" value="TreeGrafter"/>
</dbReference>
<gene>
    <name evidence="9" type="ORF">SAMN05444373_10454</name>
</gene>
<dbReference type="Gene3D" id="3.30.70.20">
    <property type="match status" value="1"/>
</dbReference>
<dbReference type="InterPro" id="IPR017900">
    <property type="entry name" value="4Fe4S_Fe_S_CS"/>
</dbReference>
<keyword evidence="2" id="KW-0004">4Fe-4S</keyword>
<feature type="transmembrane region" description="Helical" evidence="7">
    <location>
        <begin position="89"/>
        <end position="107"/>
    </location>
</feature>
<evidence type="ECO:0000256" key="1">
    <source>
        <dbReference type="ARBA" id="ARBA00022448"/>
    </source>
</evidence>
<dbReference type="EMBL" id="FQZP01000045">
    <property type="protein sequence ID" value="SHJ35314.1"/>
    <property type="molecule type" value="Genomic_DNA"/>
</dbReference>
<dbReference type="OrthoDB" id="9786132at2"/>
<dbReference type="PANTHER" id="PTHR30176">
    <property type="entry name" value="FERREDOXIN-TYPE PROTEIN NAPH"/>
    <property type="match status" value="1"/>
</dbReference>
<name>A0A1M6ILL6_9FIRM</name>
<evidence type="ECO:0000256" key="6">
    <source>
        <dbReference type="ARBA" id="ARBA00023014"/>
    </source>
</evidence>
<evidence type="ECO:0000256" key="3">
    <source>
        <dbReference type="ARBA" id="ARBA00022723"/>
    </source>
</evidence>
<keyword evidence="7" id="KW-1133">Transmembrane helix</keyword>
<feature type="transmembrane region" description="Helical" evidence="7">
    <location>
        <begin position="127"/>
        <end position="144"/>
    </location>
</feature>
<dbReference type="Proteomes" id="UP000324781">
    <property type="component" value="Unassembled WGS sequence"/>
</dbReference>
<evidence type="ECO:0000313" key="9">
    <source>
        <dbReference type="EMBL" id="SHJ35314.1"/>
    </source>
</evidence>
<feature type="domain" description="4Fe-4S ferredoxin-type" evidence="8">
    <location>
        <begin position="212"/>
        <end position="241"/>
    </location>
</feature>
<keyword evidence="5" id="KW-0408">Iron</keyword>
<protein>
    <submittedName>
        <fullName evidence="9">4Fe-4S binding domain-containing protein</fullName>
    </submittedName>
</protein>
<keyword evidence="4" id="KW-0249">Electron transport</keyword>
<dbReference type="AlphaFoldDB" id="A0A1M6ILL6"/>
<dbReference type="Pfam" id="PF13237">
    <property type="entry name" value="Fer4_10"/>
    <property type="match status" value="1"/>
</dbReference>
<accession>A0A1M6ILL6</accession>
<dbReference type="PANTHER" id="PTHR30176:SF3">
    <property type="entry name" value="FERREDOXIN-TYPE PROTEIN NAPH"/>
    <property type="match status" value="1"/>
</dbReference>
<keyword evidence="3" id="KW-0479">Metal-binding</keyword>
<dbReference type="PROSITE" id="PS00198">
    <property type="entry name" value="4FE4S_FER_1"/>
    <property type="match status" value="2"/>
</dbReference>
<dbReference type="GO" id="GO:0046872">
    <property type="term" value="F:metal ion binding"/>
    <property type="evidence" value="ECO:0007669"/>
    <property type="project" value="UniProtKB-KW"/>
</dbReference>
<dbReference type="InterPro" id="IPR017896">
    <property type="entry name" value="4Fe4S_Fe-S-bd"/>
</dbReference>
<evidence type="ECO:0000313" key="10">
    <source>
        <dbReference type="Proteomes" id="UP000324781"/>
    </source>
</evidence>
<dbReference type="GO" id="GO:0051539">
    <property type="term" value="F:4 iron, 4 sulfur cluster binding"/>
    <property type="evidence" value="ECO:0007669"/>
    <property type="project" value="UniProtKB-KW"/>
</dbReference>
<reference evidence="9 10" key="1">
    <citation type="submission" date="2016-11" db="EMBL/GenBank/DDBJ databases">
        <authorList>
            <person name="Varghese N."/>
            <person name="Submissions S."/>
        </authorList>
    </citation>
    <scope>NUCLEOTIDE SEQUENCE [LARGE SCALE GENOMIC DNA]</scope>
    <source>
        <strain evidence="9 10">DSM 19027</strain>
    </source>
</reference>
<keyword evidence="6" id="KW-0411">Iron-sulfur</keyword>
<organism evidence="9 10">
    <name type="scientific">Thermoclostridium caenicola</name>
    <dbReference type="NCBI Taxonomy" id="659425"/>
    <lineage>
        <taxon>Bacteria</taxon>
        <taxon>Bacillati</taxon>
        <taxon>Bacillota</taxon>
        <taxon>Clostridia</taxon>
        <taxon>Eubacteriales</taxon>
        <taxon>Oscillospiraceae</taxon>
        <taxon>Thermoclostridium</taxon>
    </lineage>
</organism>
<keyword evidence="7" id="KW-0472">Membrane</keyword>
<dbReference type="Pfam" id="PF12801">
    <property type="entry name" value="Fer4_5"/>
    <property type="match status" value="1"/>
</dbReference>
<evidence type="ECO:0000256" key="4">
    <source>
        <dbReference type="ARBA" id="ARBA00022982"/>
    </source>
</evidence>
<evidence type="ECO:0000256" key="7">
    <source>
        <dbReference type="SAM" id="Phobius"/>
    </source>
</evidence>
<dbReference type="SUPFAM" id="SSF54862">
    <property type="entry name" value="4Fe-4S ferredoxins"/>
    <property type="match status" value="1"/>
</dbReference>
<evidence type="ECO:0000259" key="8">
    <source>
        <dbReference type="PROSITE" id="PS51379"/>
    </source>
</evidence>
<keyword evidence="10" id="KW-1185">Reference proteome</keyword>
<evidence type="ECO:0000256" key="5">
    <source>
        <dbReference type="ARBA" id="ARBA00023004"/>
    </source>
</evidence>
<dbReference type="InterPro" id="IPR051684">
    <property type="entry name" value="Electron_Trans/Redox"/>
</dbReference>
<evidence type="ECO:0000256" key="2">
    <source>
        <dbReference type="ARBA" id="ARBA00022485"/>
    </source>
</evidence>
<feature type="transmembrane region" description="Helical" evidence="7">
    <location>
        <begin position="38"/>
        <end position="56"/>
    </location>
</feature>
<keyword evidence="7" id="KW-0812">Transmembrane</keyword>
<proteinExistence type="predicted"/>
<keyword evidence="1" id="KW-0813">Transport</keyword>
<feature type="domain" description="4Fe-4S ferredoxin-type" evidence="8">
    <location>
        <begin position="181"/>
        <end position="209"/>
    </location>
</feature>
<sequence>MKRQPIRKLVLLVSLLLFPVTMWYFSPAIIIMGMAEHILTGSFFVFLLMLILSMFLGRSFCGYLCPAGGLQECVAGVNGKPAKQGKRRAIKYVIWTVWIAVIVISFISGEGTLHVDVFYMTDHGVSVTEIANYLVYYAVILLLIRPPLIYGRRAACHYICWMVPFMVIGEKIGQMLHIPQLHVSADNRKCISCKKCETVCPMGLRVEQMIRENNHCQCSDCIQCGACVDSCPKNVLSYSWKAERRV</sequence>